<name>A0A6G1BI81_9ORYZ</name>
<dbReference type="AlphaFoldDB" id="A0A6G1BI81"/>
<evidence type="ECO:0000313" key="3">
    <source>
        <dbReference type="Proteomes" id="UP000479710"/>
    </source>
</evidence>
<dbReference type="Proteomes" id="UP000479710">
    <property type="component" value="Unassembled WGS sequence"/>
</dbReference>
<proteinExistence type="predicted"/>
<keyword evidence="3" id="KW-1185">Reference proteome</keyword>
<protein>
    <submittedName>
        <fullName evidence="2">Uncharacterized protein</fullName>
    </submittedName>
</protein>
<comment type="caution">
    <text evidence="2">The sequence shown here is derived from an EMBL/GenBank/DDBJ whole genome shotgun (WGS) entry which is preliminary data.</text>
</comment>
<sequence length="54" mass="5202">QLDLDLAGLGDGNDGSESGGYPAKLAEGGGDEDGGSTTKTTAATTTATISASIW</sequence>
<feature type="non-terminal residue" evidence="2">
    <location>
        <position position="1"/>
    </location>
</feature>
<accession>A0A6G1BI81</accession>
<feature type="region of interest" description="Disordered" evidence="1">
    <location>
        <begin position="1"/>
        <end position="42"/>
    </location>
</feature>
<gene>
    <name evidence="2" type="ORF">E2562_002347</name>
</gene>
<organism evidence="2 3">
    <name type="scientific">Oryza meyeriana var. granulata</name>
    <dbReference type="NCBI Taxonomy" id="110450"/>
    <lineage>
        <taxon>Eukaryota</taxon>
        <taxon>Viridiplantae</taxon>
        <taxon>Streptophyta</taxon>
        <taxon>Embryophyta</taxon>
        <taxon>Tracheophyta</taxon>
        <taxon>Spermatophyta</taxon>
        <taxon>Magnoliopsida</taxon>
        <taxon>Liliopsida</taxon>
        <taxon>Poales</taxon>
        <taxon>Poaceae</taxon>
        <taxon>BOP clade</taxon>
        <taxon>Oryzoideae</taxon>
        <taxon>Oryzeae</taxon>
        <taxon>Oryzinae</taxon>
        <taxon>Oryza</taxon>
        <taxon>Oryza meyeriana</taxon>
    </lineage>
</organism>
<evidence type="ECO:0000313" key="2">
    <source>
        <dbReference type="EMBL" id="KAF0887630.1"/>
    </source>
</evidence>
<reference evidence="2 3" key="1">
    <citation type="submission" date="2019-11" db="EMBL/GenBank/DDBJ databases">
        <title>Whole genome sequence of Oryza granulata.</title>
        <authorList>
            <person name="Li W."/>
        </authorList>
    </citation>
    <scope>NUCLEOTIDE SEQUENCE [LARGE SCALE GENOMIC DNA]</scope>
    <source>
        <strain evidence="3">cv. Menghai</strain>
        <tissue evidence="2">Leaf</tissue>
    </source>
</reference>
<dbReference type="EMBL" id="SPHZ02000012">
    <property type="protein sequence ID" value="KAF0887630.1"/>
    <property type="molecule type" value="Genomic_DNA"/>
</dbReference>
<evidence type="ECO:0000256" key="1">
    <source>
        <dbReference type="SAM" id="MobiDB-lite"/>
    </source>
</evidence>